<dbReference type="Proteomes" id="UP000290172">
    <property type="component" value="Unassembled WGS sequence"/>
</dbReference>
<dbReference type="Gene3D" id="3.40.50.1820">
    <property type="entry name" value="alpha/beta hydrolase"/>
    <property type="match status" value="1"/>
</dbReference>
<dbReference type="SUPFAM" id="SSF53474">
    <property type="entry name" value="alpha/beta-Hydrolases"/>
    <property type="match status" value="1"/>
</dbReference>
<dbReference type="InterPro" id="IPR050266">
    <property type="entry name" value="AB_hydrolase_sf"/>
</dbReference>
<proteinExistence type="predicted"/>
<accession>A0A4V1LRT8</accession>
<sequence length="234" mass="27480">MKKEKIYLIPGLMNNEELWSKIKPQLEKSFELIHIPIPNSDDFEEAIKELDKSFDEEKINLVGFSLGAYLASYYISKRANRIKKAFLISGTPSSLKKAENERRELLLKQLDNLKFKSLSLLIIKAHLNKENKENSELINLIHRMFLSFSLDEYKIQLRSTFNRVDLHNELINSNIPIKLLYSKKDKLLNQSSIKKMREKPSKIEMLVMEGRSHMLPLEEPEIVAKEIKEWFSFI</sequence>
<dbReference type="InterPro" id="IPR000073">
    <property type="entry name" value="AB_hydrolase_1"/>
</dbReference>
<dbReference type="AlphaFoldDB" id="A0A4V1LRT8"/>
<dbReference type="Pfam" id="PF00561">
    <property type="entry name" value="Abhydrolase_1"/>
    <property type="match status" value="1"/>
</dbReference>
<dbReference type="EMBL" id="PDKJ01000003">
    <property type="protein sequence ID" value="RXJ69348.1"/>
    <property type="molecule type" value="Genomic_DNA"/>
</dbReference>
<dbReference type="RefSeq" id="WP_128979652.1">
    <property type="nucleotide sequence ID" value="NZ_PDKJ01000003.1"/>
</dbReference>
<organism evidence="2 3">
    <name type="scientific">Halarcobacter ebronensis</name>
    <dbReference type="NCBI Taxonomy" id="1462615"/>
    <lineage>
        <taxon>Bacteria</taxon>
        <taxon>Pseudomonadati</taxon>
        <taxon>Campylobacterota</taxon>
        <taxon>Epsilonproteobacteria</taxon>
        <taxon>Campylobacterales</taxon>
        <taxon>Arcobacteraceae</taxon>
        <taxon>Halarcobacter</taxon>
    </lineage>
</organism>
<gene>
    <name evidence="2" type="ORF">CRV08_04920</name>
</gene>
<evidence type="ECO:0000313" key="2">
    <source>
        <dbReference type="EMBL" id="RXJ69348.1"/>
    </source>
</evidence>
<evidence type="ECO:0000313" key="3">
    <source>
        <dbReference type="Proteomes" id="UP000290172"/>
    </source>
</evidence>
<name>A0A4V1LRT8_9BACT</name>
<comment type="caution">
    <text evidence="2">The sequence shown here is derived from an EMBL/GenBank/DDBJ whole genome shotgun (WGS) entry which is preliminary data.</text>
</comment>
<reference evidence="2 3" key="1">
    <citation type="submission" date="2017-10" db="EMBL/GenBank/DDBJ databases">
        <title>Genomics of the genus Arcobacter.</title>
        <authorList>
            <person name="Perez-Cataluna A."/>
            <person name="Figueras M.J."/>
        </authorList>
    </citation>
    <scope>NUCLEOTIDE SEQUENCE [LARGE SCALE GENOMIC DNA]</scope>
    <source>
        <strain evidence="2 3">CECT 8993</strain>
    </source>
</reference>
<dbReference type="PANTHER" id="PTHR43798">
    <property type="entry name" value="MONOACYLGLYCEROL LIPASE"/>
    <property type="match status" value="1"/>
</dbReference>
<dbReference type="InterPro" id="IPR029058">
    <property type="entry name" value="AB_hydrolase_fold"/>
</dbReference>
<protein>
    <recommendedName>
        <fullName evidence="1">AB hydrolase-1 domain-containing protein</fullName>
    </recommendedName>
</protein>
<evidence type="ECO:0000259" key="1">
    <source>
        <dbReference type="Pfam" id="PF00561"/>
    </source>
</evidence>
<feature type="domain" description="AB hydrolase-1" evidence="1">
    <location>
        <begin position="40"/>
        <end position="114"/>
    </location>
</feature>